<dbReference type="EMBL" id="CP027669">
    <property type="protein sequence ID" value="AVO42546.1"/>
    <property type="molecule type" value="Genomic_DNA"/>
</dbReference>
<gene>
    <name evidence="2" type="ORF">C6571_15710</name>
</gene>
<proteinExistence type="predicted"/>
<dbReference type="KEGG" id="simp:C6571_15710"/>
<dbReference type="Pfam" id="PF10074">
    <property type="entry name" value="RovC_DNA-bd"/>
    <property type="match status" value="1"/>
</dbReference>
<organism evidence="2 3">
    <name type="scientific">Simplicispira suum</name>
    <dbReference type="NCBI Taxonomy" id="2109915"/>
    <lineage>
        <taxon>Bacteria</taxon>
        <taxon>Pseudomonadati</taxon>
        <taxon>Pseudomonadota</taxon>
        <taxon>Betaproteobacteria</taxon>
        <taxon>Burkholderiales</taxon>
        <taxon>Comamonadaceae</taxon>
        <taxon>Simplicispira</taxon>
    </lineage>
</organism>
<evidence type="ECO:0000259" key="1">
    <source>
        <dbReference type="Pfam" id="PF10074"/>
    </source>
</evidence>
<keyword evidence="3" id="KW-1185">Reference proteome</keyword>
<dbReference type="AlphaFoldDB" id="A0A2S0N344"/>
<sequence>MPPGARRRLPDAMPPRGAGGCGVALDPGLDARRVHPVWIGAEGAMAHVRPARDAGVRPSAVFRPWAVPGCKCVLHTGLDLVFCAGDGTNRVCACLALNLEAGAACHVTMPVGSCRAEGAALCLRLAGDSPECCRARAVTRVDLMHMRCLQALDALQDGGTQRDVAVVLFGVDAVAAHWHADSELRAQVRHIIARARALVDGGYLRLAGVR</sequence>
<name>A0A2S0N344_9BURK</name>
<accession>A0A2S0N344</accession>
<feature type="domain" description="T6SS Transcription factor RovC-like DNA binding" evidence="1">
    <location>
        <begin position="129"/>
        <end position="207"/>
    </location>
</feature>
<evidence type="ECO:0000313" key="2">
    <source>
        <dbReference type="EMBL" id="AVO42546.1"/>
    </source>
</evidence>
<evidence type="ECO:0000313" key="3">
    <source>
        <dbReference type="Proteomes" id="UP000239326"/>
    </source>
</evidence>
<dbReference type="InterPro" id="IPR018754">
    <property type="entry name" value="RovC-like_DNA-bd"/>
</dbReference>
<dbReference type="Proteomes" id="UP000239326">
    <property type="component" value="Chromosome"/>
</dbReference>
<reference evidence="2 3" key="1">
    <citation type="submission" date="2018-03" db="EMBL/GenBank/DDBJ databases">
        <title>Genome sequencing of Simplicispira sp.</title>
        <authorList>
            <person name="Kim S.-J."/>
            <person name="Heo J."/>
            <person name="Kwon S.-W."/>
        </authorList>
    </citation>
    <scope>NUCLEOTIDE SEQUENCE [LARGE SCALE GENOMIC DNA]</scope>
    <source>
        <strain evidence="2 3">SC1-8</strain>
    </source>
</reference>
<protein>
    <recommendedName>
        <fullName evidence="1">T6SS Transcription factor RovC-like DNA binding domain-containing protein</fullName>
    </recommendedName>
</protein>